<dbReference type="Proteomes" id="UP001174909">
    <property type="component" value="Unassembled WGS sequence"/>
</dbReference>
<keyword evidence="5" id="KW-1185">Reference proteome</keyword>
<dbReference type="SUPFAM" id="SSF47923">
    <property type="entry name" value="Ypt/Rab-GAP domain of gyp1p"/>
    <property type="match status" value="2"/>
</dbReference>
<dbReference type="EMBL" id="CASHTH010000934">
    <property type="protein sequence ID" value="CAI8009224.1"/>
    <property type="molecule type" value="Genomic_DNA"/>
</dbReference>
<dbReference type="AlphaFoldDB" id="A0AA35RD09"/>
<keyword evidence="2" id="KW-1133">Transmembrane helix</keyword>
<dbReference type="SMART" id="SM00164">
    <property type="entry name" value="TBC"/>
    <property type="match status" value="1"/>
</dbReference>
<dbReference type="GO" id="GO:0005789">
    <property type="term" value="C:endoplasmic reticulum membrane"/>
    <property type="evidence" value="ECO:0007669"/>
    <property type="project" value="TreeGrafter"/>
</dbReference>
<reference evidence="4" key="1">
    <citation type="submission" date="2023-03" db="EMBL/GenBank/DDBJ databases">
        <authorList>
            <person name="Steffen K."/>
            <person name="Cardenas P."/>
        </authorList>
    </citation>
    <scope>NUCLEOTIDE SEQUENCE</scope>
</reference>
<dbReference type="Gene3D" id="1.10.8.1310">
    <property type="match status" value="1"/>
</dbReference>
<protein>
    <submittedName>
        <fullName evidence="4">TBC1 domain family member 20</fullName>
    </submittedName>
</protein>
<dbReference type="PROSITE" id="PS50086">
    <property type="entry name" value="TBC_RABGAP"/>
    <property type="match status" value="1"/>
</dbReference>
<dbReference type="FunFam" id="1.10.8.1310:FF:000001">
    <property type="entry name" value="TBC1 domain family, member 20"/>
    <property type="match status" value="1"/>
</dbReference>
<proteinExistence type="predicted"/>
<accession>A0AA35RD09</accession>
<gene>
    <name evidence="4" type="ORF">GBAR_LOCUS6232</name>
</gene>
<feature type="transmembrane region" description="Helical" evidence="2">
    <location>
        <begin position="340"/>
        <end position="360"/>
    </location>
</feature>
<keyword evidence="2" id="KW-0812">Transmembrane</keyword>
<dbReference type="GO" id="GO:0006888">
    <property type="term" value="P:endoplasmic reticulum to Golgi vesicle-mediated transport"/>
    <property type="evidence" value="ECO:0007669"/>
    <property type="project" value="TreeGrafter"/>
</dbReference>
<evidence type="ECO:0000313" key="5">
    <source>
        <dbReference type="Proteomes" id="UP001174909"/>
    </source>
</evidence>
<keyword evidence="2" id="KW-0472">Membrane</keyword>
<dbReference type="Pfam" id="PF00566">
    <property type="entry name" value="RabGAP-TBC"/>
    <property type="match status" value="1"/>
</dbReference>
<feature type="domain" description="Rab-GAP TBC" evidence="3">
    <location>
        <begin position="37"/>
        <end position="222"/>
    </location>
</feature>
<organism evidence="4 5">
    <name type="scientific">Geodia barretti</name>
    <name type="common">Barrett's horny sponge</name>
    <dbReference type="NCBI Taxonomy" id="519541"/>
    <lineage>
        <taxon>Eukaryota</taxon>
        <taxon>Metazoa</taxon>
        <taxon>Porifera</taxon>
        <taxon>Demospongiae</taxon>
        <taxon>Heteroscleromorpha</taxon>
        <taxon>Tetractinellida</taxon>
        <taxon>Astrophorina</taxon>
        <taxon>Geodiidae</taxon>
        <taxon>Geodia</taxon>
    </lineage>
</organism>
<comment type="caution">
    <text evidence="4">The sequence shown here is derived from an EMBL/GenBank/DDBJ whole genome shotgun (WGS) entry which is preliminary data.</text>
</comment>
<evidence type="ECO:0000313" key="4">
    <source>
        <dbReference type="EMBL" id="CAI8009224.1"/>
    </source>
</evidence>
<dbReference type="GO" id="GO:0005096">
    <property type="term" value="F:GTPase activator activity"/>
    <property type="evidence" value="ECO:0007669"/>
    <property type="project" value="UniProtKB-KW"/>
</dbReference>
<dbReference type="Gene3D" id="1.10.472.80">
    <property type="entry name" value="Ypt/Rab-GAP domain of gyp1p, domain 3"/>
    <property type="match status" value="1"/>
</dbReference>
<dbReference type="InterPro" id="IPR000195">
    <property type="entry name" value="Rab-GAP-TBC_dom"/>
</dbReference>
<dbReference type="PANTHER" id="PTHR20913">
    <property type="entry name" value="TBC1 DOMAIN FAMILY MEMBER 20/GTPASE"/>
    <property type="match status" value="1"/>
</dbReference>
<evidence type="ECO:0000256" key="1">
    <source>
        <dbReference type="ARBA" id="ARBA00022468"/>
    </source>
</evidence>
<keyword evidence="1" id="KW-0343">GTPase activation</keyword>
<dbReference type="InterPro" id="IPR045913">
    <property type="entry name" value="TBC20/Gyp8-like"/>
</dbReference>
<name>A0AA35RD09_GEOBA</name>
<evidence type="ECO:0000259" key="3">
    <source>
        <dbReference type="PROSITE" id="PS50086"/>
    </source>
</evidence>
<dbReference type="InterPro" id="IPR035969">
    <property type="entry name" value="Rab-GAP_TBC_sf"/>
</dbReference>
<evidence type="ECO:0000256" key="2">
    <source>
        <dbReference type="SAM" id="Phobius"/>
    </source>
</evidence>
<dbReference type="PANTHER" id="PTHR20913:SF7">
    <property type="entry name" value="RE60063P"/>
    <property type="match status" value="1"/>
</dbReference>
<sequence>MWLHWQREKELQIDEALRSSLVDVEALRRHAVSMGGLFHSDIRRRVWPKLVGVNMYHIKPYEGAPLTEHKDRAQVLLDVRRCSRRIPEHYSETRRQELQEKLLRVILRLLSEHPDLHYYQGFHDIVITFLLVGGEDFAYAIVNVLVQHHIRDFMDADMDRTKVIICYLRPLLRLESRTLERFIHKSECAYYFCLSWLITWFGHVVRRLDEACRLVDFLLASHPLMPVYLSGAIILSRESEVLAVDCEMASVHGLLSKIPERLSYEQVIVMAQQLFEKHPPQRLARNEGLKLGTSSLISTYKQFSRHTQNQHADHLLARGIVSPAPPRCWLDWLPSPSFSLFLRLLAFVAPVLLAVILFWIRHHYVRTNMEPTFSPRKSVPI</sequence>